<evidence type="ECO:0000256" key="2">
    <source>
        <dbReference type="ARBA" id="ARBA00023004"/>
    </source>
</evidence>
<keyword evidence="2" id="KW-0408">Iron</keyword>
<dbReference type="InterPro" id="IPR010376">
    <property type="entry name" value="GBBH-like_N"/>
</dbReference>
<gene>
    <name evidence="4" type="ORF">MNBD_ACTINO01-554</name>
</gene>
<dbReference type="PANTHER" id="PTHR35303">
    <property type="entry name" value="OS02G0197800 PROTEIN"/>
    <property type="match status" value="1"/>
</dbReference>
<evidence type="ECO:0000259" key="3">
    <source>
        <dbReference type="Pfam" id="PF06155"/>
    </source>
</evidence>
<feature type="domain" description="Gamma-butyrobetaine hydroxylase-like N-terminal" evidence="3">
    <location>
        <begin position="10"/>
        <end position="89"/>
    </location>
</feature>
<dbReference type="EMBL" id="UOEI01000427">
    <property type="protein sequence ID" value="VAW05372.1"/>
    <property type="molecule type" value="Genomic_DNA"/>
</dbReference>
<dbReference type="GO" id="GO:0046872">
    <property type="term" value="F:metal ion binding"/>
    <property type="evidence" value="ECO:0007669"/>
    <property type="project" value="UniProtKB-KW"/>
</dbReference>
<protein>
    <recommendedName>
        <fullName evidence="3">Gamma-butyrobetaine hydroxylase-like N-terminal domain-containing protein</fullName>
    </recommendedName>
</protein>
<reference evidence="4" key="1">
    <citation type="submission" date="2018-06" db="EMBL/GenBank/DDBJ databases">
        <authorList>
            <person name="Zhirakovskaya E."/>
        </authorList>
    </citation>
    <scope>NUCLEOTIDE SEQUENCE</scope>
</reference>
<sequence length="93" mass="9947">MEEPRSIELEDGTALVVTWHDGRVDRLSAVALREACPCASCGNLPTPRPAADPEVTRISNVGLVGAYAINLVFAPDGHSTGIYPFTLLRELGE</sequence>
<keyword evidence="1" id="KW-0479">Metal-binding</keyword>
<dbReference type="Pfam" id="PF06155">
    <property type="entry name" value="GBBH-like_N"/>
    <property type="match status" value="1"/>
</dbReference>
<name>A0A3B0SSW2_9ZZZZ</name>
<dbReference type="AlphaFoldDB" id="A0A3B0SSW2"/>
<evidence type="ECO:0000313" key="4">
    <source>
        <dbReference type="EMBL" id="VAW05372.1"/>
    </source>
</evidence>
<organism evidence="4">
    <name type="scientific">hydrothermal vent metagenome</name>
    <dbReference type="NCBI Taxonomy" id="652676"/>
    <lineage>
        <taxon>unclassified sequences</taxon>
        <taxon>metagenomes</taxon>
        <taxon>ecological metagenomes</taxon>
    </lineage>
</organism>
<accession>A0A3B0SSW2</accession>
<proteinExistence type="predicted"/>
<dbReference type="Gene3D" id="3.30.2020.30">
    <property type="match status" value="1"/>
</dbReference>
<dbReference type="InterPro" id="IPR038492">
    <property type="entry name" value="GBBH-like_N_sf"/>
</dbReference>
<evidence type="ECO:0000256" key="1">
    <source>
        <dbReference type="ARBA" id="ARBA00022723"/>
    </source>
</evidence>